<dbReference type="PROSITE" id="PS50885">
    <property type="entry name" value="HAMP"/>
    <property type="match status" value="1"/>
</dbReference>
<evidence type="ECO:0000256" key="1">
    <source>
        <dbReference type="ARBA" id="ARBA00023224"/>
    </source>
</evidence>
<feature type="transmembrane region" description="Helical" evidence="4">
    <location>
        <begin position="15"/>
        <end position="40"/>
    </location>
</feature>
<evidence type="ECO:0000256" key="4">
    <source>
        <dbReference type="SAM" id="Phobius"/>
    </source>
</evidence>
<dbReference type="Pfam" id="PF00015">
    <property type="entry name" value="MCPsignal"/>
    <property type="match status" value="1"/>
</dbReference>
<keyword evidence="4" id="KW-1133">Transmembrane helix</keyword>
<reference evidence="7 8" key="1">
    <citation type="submission" date="2016-11" db="EMBL/GenBank/DDBJ databases">
        <authorList>
            <person name="Varghese N."/>
            <person name="Submissions S."/>
        </authorList>
    </citation>
    <scope>NUCLEOTIDE SEQUENCE [LARGE SCALE GENOMIC DNA]</scope>
    <source>
        <strain evidence="7 8">DSM 20664</strain>
    </source>
</reference>
<comment type="caution">
    <text evidence="7">The sequence shown here is derived from an EMBL/GenBank/DDBJ whole genome shotgun (WGS) entry which is preliminary data.</text>
</comment>
<name>A0ABY1JEK2_9BACT</name>
<dbReference type="CDD" id="cd11386">
    <property type="entry name" value="MCP_signal"/>
    <property type="match status" value="1"/>
</dbReference>
<dbReference type="Gene3D" id="3.30.450.20">
    <property type="entry name" value="PAS domain"/>
    <property type="match status" value="2"/>
</dbReference>
<comment type="similarity">
    <text evidence="2">Belongs to the methyl-accepting chemotaxis (MCP) protein family.</text>
</comment>
<evidence type="ECO:0000256" key="2">
    <source>
        <dbReference type="ARBA" id="ARBA00029447"/>
    </source>
</evidence>
<dbReference type="PANTHER" id="PTHR32089:SF112">
    <property type="entry name" value="LYSOZYME-LIKE PROTEIN-RELATED"/>
    <property type="match status" value="1"/>
</dbReference>
<gene>
    <name evidence="7" type="ORF">SAMN05444368_1586</name>
</gene>
<evidence type="ECO:0000313" key="8">
    <source>
        <dbReference type="Proteomes" id="UP000185093"/>
    </source>
</evidence>
<keyword evidence="1 3" id="KW-0807">Transducer</keyword>
<dbReference type="Pfam" id="PF00672">
    <property type="entry name" value="HAMP"/>
    <property type="match status" value="1"/>
</dbReference>
<dbReference type="Proteomes" id="UP000185093">
    <property type="component" value="Unassembled WGS sequence"/>
</dbReference>
<dbReference type="PROSITE" id="PS50111">
    <property type="entry name" value="CHEMOTAXIS_TRANSDUC_2"/>
    <property type="match status" value="1"/>
</dbReference>
<keyword evidence="4" id="KW-0472">Membrane</keyword>
<dbReference type="InterPro" id="IPR003660">
    <property type="entry name" value="HAMP_dom"/>
</dbReference>
<evidence type="ECO:0000256" key="3">
    <source>
        <dbReference type="PROSITE-ProRule" id="PRU00284"/>
    </source>
</evidence>
<organism evidence="7 8">
    <name type="scientific">Acetomicrobium flavidum</name>
    <dbReference type="NCBI Taxonomy" id="49896"/>
    <lineage>
        <taxon>Bacteria</taxon>
        <taxon>Thermotogati</taxon>
        <taxon>Synergistota</taxon>
        <taxon>Synergistia</taxon>
        <taxon>Synergistales</taxon>
        <taxon>Acetomicrobiaceae</taxon>
        <taxon>Acetomicrobium</taxon>
    </lineage>
</organism>
<dbReference type="SMART" id="SM00304">
    <property type="entry name" value="HAMP"/>
    <property type="match status" value="1"/>
</dbReference>
<evidence type="ECO:0000313" key="7">
    <source>
        <dbReference type="EMBL" id="SIN73339.1"/>
    </source>
</evidence>
<evidence type="ECO:0000259" key="6">
    <source>
        <dbReference type="PROSITE" id="PS50885"/>
    </source>
</evidence>
<dbReference type="PANTHER" id="PTHR32089">
    <property type="entry name" value="METHYL-ACCEPTING CHEMOTAXIS PROTEIN MCPB"/>
    <property type="match status" value="1"/>
</dbReference>
<dbReference type="SUPFAM" id="SSF103190">
    <property type="entry name" value="Sensory domain-like"/>
    <property type="match status" value="1"/>
</dbReference>
<protein>
    <submittedName>
        <fullName evidence="7">Methyl-accepting chemotaxis sensory transducer with Cache sensor</fullName>
    </submittedName>
</protein>
<dbReference type="CDD" id="cd12912">
    <property type="entry name" value="PDC2_MCP_like"/>
    <property type="match status" value="1"/>
</dbReference>
<dbReference type="RefSeq" id="WP_074199833.1">
    <property type="nucleotide sequence ID" value="NZ_FSQZ01000001.1"/>
</dbReference>
<dbReference type="SMART" id="SM00283">
    <property type="entry name" value="MA"/>
    <property type="match status" value="1"/>
</dbReference>
<dbReference type="Gene3D" id="1.10.287.950">
    <property type="entry name" value="Methyl-accepting chemotaxis protein"/>
    <property type="match status" value="1"/>
</dbReference>
<keyword evidence="4" id="KW-0812">Transmembrane</keyword>
<feature type="domain" description="Methyl-accepting transducer" evidence="5">
    <location>
        <begin position="402"/>
        <end position="638"/>
    </location>
</feature>
<evidence type="ECO:0000259" key="5">
    <source>
        <dbReference type="PROSITE" id="PS50111"/>
    </source>
</evidence>
<feature type="domain" description="HAMP" evidence="6">
    <location>
        <begin position="331"/>
        <end position="383"/>
    </location>
</feature>
<keyword evidence="8" id="KW-1185">Reference proteome</keyword>
<dbReference type="EMBL" id="FSQZ01000001">
    <property type="protein sequence ID" value="SIN73339.1"/>
    <property type="molecule type" value="Genomic_DNA"/>
</dbReference>
<feature type="transmembrane region" description="Helical" evidence="4">
    <location>
        <begin position="305"/>
        <end position="329"/>
    </location>
</feature>
<accession>A0ABY1JEK2</accession>
<dbReference type="InterPro" id="IPR029151">
    <property type="entry name" value="Sensor-like_sf"/>
</dbReference>
<dbReference type="InterPro" id="IPR004089">
    <property type="entry name" value="MCPsignal_dom"/>
</dbReference>
<dbReference type="SUPFAM" id="SSF58104">
    <property type="entry name" value="Methyl-accepting chemotaxis protein (MCP) signaling domain"/>
    <property type="match status" value="1"/>
</dbReference>
<sequence length="704" mass="77617">METKIDKKGCRRLSWSILFLVIPVLILIFCMLALSTVTLFQKALTRSMSAQLVEQVKVKAAMMNDFLSAGKAASYLAYDIEALDNYDVDLIGPIMKKFLEKHDEVVSGGYWLEPYIYKADSKYYGPFYYKENNNIILSWEYNTDAVNYLNADWYKLGFTGDEGLKWSEPYIDPVSNVLMITSVAPIIKDGKRIGVTTMDISLANLDQYIGEIKFGRKGLAFLVTGAGYYMCFPDKDKNLKAKITEEKEGLFAEIGKAISNGSADKIYSGNALNDTYVAAIQPVGNTNIKMIAMMPKAEFYDTRDAVLKVVVTSVLIAIVLLSLVIWYVIKVRVNRPLANLLAYADKVSNGDLTVSLDISRNDEIGEIFEAFRKVSISMKEIVKRIIPISNKLTENASTLFKVCQNTTEVMQKIRKNMNNLNSIAESNASAVEETNAGIEEVSSAAQTSARETTRGANAASNVFETAKITASVMDESVKELRAVGQYSQQSMQNVQDLVETVSKISEFVNVISNIASQTNLLALNAAIEAARAGDAGRGFAVVAEEVRKLAEKSSEAASEISTTMNRLLEKSQETVTSSQESTKELDLIINKIFNTKNKIYEFLQEISKITDVIQSIAAAAEEQSASIEEIASGIDQIASHTSETAHLASDVHNTLVAAENEVVQIKLQAENLRGFVEDLNKMAAQFKIDSAEINTPESTAIARR</sequence>
<proteinExistence type="inferred from homology"/>
<dbReference type="Gene3D" id="6.10.340.10">
    <property type="match status" value="1"/>
</dbReference>
<dbReference type="Pfam" id="PF22673">
    <property type="entry name" value="MCP-like_PDC_1"/>
    <property type="match status" value="1"/>
</dbReference>
<dbReference type="CDD" id="cd12913">
    <property type="entry name" value="PDC1_MCP_like"/>
    <property type="match status" value="1"/>
</dbReference>
<dbReference type="CDD" id="cd06225">
    <property type="entry name" value="HAMP"/>
    <property type="match status" value="1"/>
</dbReference>